<name>A0A8J2SED3_9STRA</name>
<dbReference type="OrthoDB" id="187447at2759"/>
<evidence type="ECO:0000313" key="5">
    <source>
        <dbReference type="EMBL" id="CAH0364007.1"/>
    </source>
</evidence>
<feature type="transmembrane region" description="Helical" evidence="3">
    <location>
        <begin position="711"/>
        <end position="737"/>
    </location>
</feature>
<comment type="caution">
    <text evidence="5">The sequence shown here is derived from an EMBL/GenBank/DDBJ whole genome shotgun (WGS) entry which is preliminary data.</text>
</comment>
<comment type="similarity">
    <text evidence="1">Belongs to the mTERF family.</text>
</comment>
<evidence type="ECO:0000256" key="4">
    <source>
        <dbReference type="SAM" id="SignalP"/>
    </source>
</evidence>
<protein>
    <recommendedName>
        <fullName evidence="7">N-acetyltransferase domain-containing protein</fullName>
    </recommendedName>
</protein>
<feature type="chain" id="PRO_5035282759" description="N-acetyltransferase domain-containing protein" evidence="4">
    <location>
        <begin position="17"/>
        <end position="963"/>
    </location>
</feature>
<keyword evidence="4" id="KW-0732">Signal</keyword>
<keyword evidence="3" id="KW-0472">Membrane</keyword>
<dbReference type="Proteomes" id="UP000789595">
    <property type="component" value="Unassembled WGS sequence"/>
</dbReference>
<dbReference type="Gene3D" id="1.25.70.10">
    <property type="entry name" value="Transcription termination factor 3, mitochondrial"/>
    <property type="match status" value="1"/>
</dbReference>
<dbReference type="GO" id="GO:0003676">
    <property type="term" value="F:nucleic acid binding"/>
    <property type="evidence" value="ECO:0007669"/>
    <property type="project" value="InterPro"/>
</dbReference>
<evidence type="ECO:0000256" key="1">
    <source>
        <dbReference type="ARBA" id="ARBA00007692"/>
    </source>
</evidence>
<dbReference type="PANTHER" id="PTHR13068:SF173">
    <property type="entry name" value="EMB|CAB62602.1"/>
    <property type="match status" value="1"/>
</dbReference>
<reference evidence="5" key="1">
    <citation type="submission" date="2021-11" db="EMBL/GenBank/DDBJ databases">
        <authorList>
            <consortium name="Genoscope - CEA"/>
            <person name="William W."/>
        </authorList>
    </citation>
    <scope>NUCLEOTIDE SEQUENCE</scope>
</reference>
<proteinExistence type="inferred from homology"/>
<gene>
    <name evidence="5" type="ORF">PECAL_1P03540</name>
</gene>
<feature type="transmembrane region" description="Helical" evidence="3">
    <location>
        <begin position="797"/>
        <end position="816"/>
    </location>
</feature>
<evidence type="ECO:0008006" key="7">
    <source>
        <dbReference type="Google" id="ProtNLM"/>
    </source>
</evidence>
<evidence type="ECO:0000256" key="3">
    <source>
        <dbReference type="SAM" id="Phobius"/>
    </source>
</evidence>
<dbReference type="EMBL" id="CAKKNE010000001">
    <property type="protein sequence ID" value="CAH0364007.1"/>
    <property type="molecule type" value="Genomic_DNA"/>
</dbReference>
<accession>A0A8J2SED3</accession>
<keyword evidence="6" id="KW-1185">Reference proteome</keyword>
<dbReference type="AlphaFoldDB" id="A0A8J2SED3"/>
<keyword evidence="2" id="KW-0809">Transit peptide</keyword>
<evidence type="ECO:0000256" key="2">
    <source>
        <dbReference type="ARBA" id="ARBA00022946"/>
    </source>
</evidence>
<feature type="signal peptide" evidence="4">
    <location>
        <begin position="1"/>
        <end position="16"/>
    </location>
</feature>
<organism evidence="5 6">
    <name type="scientific">Pelagomonas calceolata</name>
    <dbReference type="NCBI Taxonomy" id="35677"/>
    <lineage>
        <taxon>Eukaryota</taxon>
        <taxon>Sar</taxon>
        <taxon>Stramenopiles</taxon>
        <taxon>Ochrophyta</taxon>
        <taxon>Pelagophyceae</taxon>
        <taxon>Pelagomonadales</taxon>
        <taxon>Pelagomonadaceae</taxon>
        <taxon>Pelagomonas</taxon>
    </lineage>
</organism>
<evidence type="ECO:0000313" key="6">
    <source>
        <dbReference type="Proteomes" id="UP000789595"/>
    </source>
</evidence>
<dbReference type="SMART" id="SM00733">
    <property type="entry name" value="Mterf"/>
    <property type="match status" value="6"/>
</dbReference>
<keyword evidence="3" id="KW-0812">Transmembrane</keyword>
<dbReference type="PANTHER" id="PTHR13068">
    <property type="entry name" value="CGI-12 PROTEIN-RELATED"/>
    <property type="match status" value="1"/>
</dbReference>
<sequence length="963" mass="106842">MMLLLVAGAAALVAPGSRPSGAVACRGAAYDYCVQALGCTAAEASKVEGKLIPSSAKSLTRAQAEERLGWLQSELGLSDSELKKVVMRFPALLGYNSMAPKLDWLQTRLDLGDAQLRKMVMKFPQLLGCSIEDNLAPKLEWLQTRLELDAAQLKKLVVKKQQLLSYSVEDNMEPKLDWLQTRLDLDDEQLRKMVMTNPSLVYQSVEDNMEPKLQWLQTRFHLDDAGLRMMVLRLPALLSYSVEANIQPKLGFFEEELGLSPSEVRASIVSSPARLGYSLKTRYRPRLEVCRAAGADPAIVLNSATTTDEQFCKRAGVPLAALRAAQETDVTVAVAPCKMVALSPAPRLAAPQVLDDAASAAAVLSYKHHEPHLLETAYADLARRGRLETQLSQHDQMMTATLPLVPRFLTILALAAAHSTLLTEGAAIARSLAADAGPSRPPRRSLVGTVEGYDVALLRDKLDGHERFSLILGNDRKKGAKAARILCEVDELAIHVRGVEVAEEQRGRGLAKLALGTLAALGVLVDADVRARPQTKPVVARALTSLGFRPVDASWPILIAPGAGGRTVVCPADPTDERVHFSFAQIRAQRLDVVAAPPPGAKPTFVRTAFVHPDTKALAATVPAEFYAARLLAFAGTVEAMRPRLLAQSSSLLFPPYLERTLMILANNASRHGHRSAQQGLGFFDGLFGELAMGLVPFWRPSKMIFPFLMWQMHIGIFILQHILFADLLTFIPLWALAHAVCHAQDRDGPWGLFPPLLGASKRRAAMLAYEENTKELREKEDQGFLRERRTASSKKGARFCILLMAAFSWNWIFGYEAYPLNAFRMFTTYETETGYSRQVTEDTDGVRGRNWHYHELNPVLNRKRVLDAFRNCADQPRSHACRHFIAFAQPRALLMEGRPARLVFQTRTWDFDADLDKEFSCDAMETYTFYVAAGRVEHESHAHCDYIDWTTTWRFQQNLGTI</sequence>
<dbReference type="Pfam" id="PF02536">
    <property type="entry name" value="mTERF"/>
    <property type="match status" value="1"/>
</dbReference>
<dbReference type="InterPro" id="IPR003690">
    <property type="entry name" value="MTERF"/>
</dbReference>
<keyword evidence="3" id="KW-1133">Transmembrane helix</keyword>
<dbReference type="InterPro" id="IPR038538">
    <property type="entry name" value="MTERF_sf"/>
</dbReference>